<name>A0ABT8BIF7_9HYPH</name>
<sequence length="93" mass="9584">MTPKPPPAPTPMFRPYADAAAVQTIGGLSLENGPDVIAVHGSLDLTRDRVGLDRARALQAAITAIVEALSGSDLPDEAAAPVEKPGTVRNPFA</sequence>
<comment type="caution">
    <text evidence="1">The sequence shown here is derived from an EMBL/GenBank/DDBJ whole genome shotgun (WGS) entry which is preliminary data.</text>
</comment>
<dbReference type="Proteomes" id="UP001224644">
    <property type="component" value="Unassembled WGS sequence"/>
</dbReference>
<organism evidence="1 2">
    <name type="scientific">Methylobacterium adhaesivum</name>
    <dbReference type="NCBI Taxonomy" id="333297"/>
    <lineage>
        <taxon>Bacteria</taxon>
        <taxon>Pseudomonadati</taxon>
        <taxon>Pseudomonadota</taxon>
        <taxon>Alphaproteobacteria</taxon>
        <taxon>Hyphomicrobiales</taxon>
        <taxon>Methylobacteriaceae</taxon>
        <taxon>Methylobacterium</taxon>
    </lineage>
</organism>
<evidence type="ECO:0000313" key="1">
    <source>
        <dbReference type="EMBL" id="MDN3591460.1"/>
    </source>
</evidence>
<dbReference type="RefSeq" id="WP_238228422.1">
    <property type="nucleotide sequence ID" value="NZ_BPQD01000047.1"/>
</dbReference>
<dbReference type="EMBL" id="JAUFPX010000010">
    <property type="protein sequence ID" value="MDN3591460.1"/>
    <property type="molecule type" value="Genomic_DNA"/>
</dbReference>
<reference evidence="2" key="1">
    <citation type="journal article" date="2019" name="Int. J. Syst. Evol. Microbiol.">
        <title>The Global Catalogue of Microorganisms (GCM) 10K type strain sequencing project: providing services to taxonomists for standard genome sequencing and annotation.</title>
        <authorList>
            <consortium name="The Broad Institute Genomics Platform"/>
            <consortium name="The Broad Institute Genome Sequencing Center for Infectious Disease"/>
            <person name="Wu L."/>
            <person name="Ma J."/>
        </authorList>
    </citation>
    <scope>NUCLEOTIDE SEQUENCE [LARGE SCALE GENOMIC DNA]</scope>
    <source>
        <strain evidence="2">CECT 7069</strain>
    </source>
</reference>
<proteinExistence type="predicted"/>
<keyword evidence="2" id="KW-1185">Reference proteome</keyword>
<protein>
    <submittedName>
        <fullName evidence="1">Uncharacterized protein</fullName>
    </submittedName>
</protein>
<gene>
    <name evidence="1" type="ORF">QWZ12_12655</name>
</gene>
<evidence type="ECO:0000313" key="2">
    <source>
        <dbReference type="Proteomes" id="UP001224644"/>
    </source>
</evidence>
<accession>A0ABT8BIF7</accession>